<accession>A0A8B9AK37</accession>
<evidence type="ECO:0000313" key="3">
    <source>
        <dbReference type="RefSeq" id="XP_038983654.1"/>
    </source>
</evidence>
<name>A0A8B9AK37_PHODC</name>
<dbReference type="AlphaFoldDB" id="A0A8B9AK37"/>
<reference evidence="3" key="2">
    <citation type="submission" date="2025-08" db="UniProtKB">
        <authorList>
            <consortium name="RefSeq"/>
        </authorList>
    </citation>
    <scope>IDENTIFICATION</scope>
    <source>
        <tissue evidence="3">Young leaves</tissue>
    </source>
</reference>
<dbReference type="RefSeq" id="XP_038983654.1">
    <property type="nucleotide sequence ID" value="XM_039127726.1"/>
</dbReference>
<reference evidence="2" key="1">
    <citation type="journal article" date="2019" name="Nat. Commun.">
        <title>Genome-wide association mapping of date palm fruit traits.</title>
        <authorList>
            <person name="Hazzouri K.M."/>
            <person name="Gros-Balthazard M."/>
            <person name="Flowers J.M."/>
            <person name="Copetti D."/>
            <person name="Lemansour A."/>
            <person name="Lebrun M."/>
            <person name="Masmoudi K."/>
            <person name="Ferrand S."/>
            <person name="Dhar M.I."/>
            <person name="Fresquez Z.A."/>
            <person name="Rosas U."/>
            <person name="Zhang J."/>
            <person name="Talag J."/>
            <person name="Lee S."/>
            <person name="Kudrna D."/>
            <person name="Powell R.F."/>
            <person name="Leitch I.J."/>
            <person name="Krueger R.R."/>
            <person name="Wing R.A."/>
            <person name="Amiri K.M.A."/>
            <person name="Purugganan M.D."/>
        </authorList>
    </citation>
    <scope>NUCLEOTIDE SEQUENCE [LARGE SCALE GENOMIC DNA]</scope>
    <source>
        <strain evidence="2">cv. Khalas</strain>
    </source>
</reference>
<sequence length="114" mass="12077">MPPPPIQIWVISAADDPTTEQVSSAAASPAELPASATANPTVENQPARVRLKYRSGIGKKAEQRRARKSGGSKTNVMRPPMPLKEAVAATALAVEEEFSPYSENGRLAGLGQPR</sequence>
<organism evidence="2 3">
    <name type="scientific">Phoenix dactylifera</name>
    <name type="common">Date palm</name>
    <dbReference type="NCBI Taxonomy" id="42345"/>
    <lineage>
        <taxon>Eukaryota</taxon>
        <taxon>Viridiplantae</taxon>
        <taxon>Streptophyta</taxon>
        <taxon>Embryophyta</taxon>
        <taxon>Tracheophyta</taxon>
        <taxon>Spermatophyta</taxon>
        <taxon>Magnoliopsida</taxon>
        <taxon>Liliopsida</taxon>
        <taxon>Arecaceae</taxon>
        <taxon>Coryphoideae</taxon>
        <taxon>Phoeniceae</taxon>
        <taxon>Phoenix</taxon>
    </lineage>
</organism>
<dbReference type="OrthoDB" id="1934145at2759"/>
<dbReference type="Proteomes" id="UP000228380">
    <property type="component" value="Chromosome 6"/>
</dbReference>
<feature type="region of interest" description="Disordered" evidence="1">
    <location>
        <begin position="14"/>
        <end position="81"/>
    </location>
</feature>
<feature type="compositionally biased region" description="Low complexity" evidence="1">
    <location>
        <begin position="23"/>
        <end position="38"/>
    </location>
</feature>
<dbReference type="KEGG" id="pda:120111164"/>
<gene>
    <name evidence="3" type="primary">LOC120111164</name>
</gene>
<evidence type="ECO:0000313" key="2">
    <source>
        <dbReference type="Proteomes" id="UP000228380"/>
    </source>
</evidence>
<proteinExistence type="predicted"/>
<keyword evidence="2" id="KW-1185">Reference proteome</keyword>
<dbReference type="GeneID" id="120111164"/>
<protein>
    <submittedName>
        <fullName evidence="3">Uncharacterized protein LOC120111164</fullName>
    </submittedName>
</protein>
<evidence type="ECO:0000256" key="1">
    <source>
        <dbReference type="SAM" id="MobiDB-lite"/>
    </source>
</evidence>